<dbReference type="EMBL" id="JAENGY010000033">
    <property type="protein sequence ID" value="KAG6976359.1"/>
    <property type="molecule type" value="Genomic_DNA"/>
</dbReference>
<comment type="caution">
    <text evidence="1">The sequence shown here is derived from an EMBL/GenBank/DDBJ whole genome shotgun (WGS) entry which is preliminary data.</text>
</comment>
<gene>
    <name evidence="1" type="ORF">JG688_00001456</name>
</gene>
<proteinExistence type="predicted"/>
<dbReference type="AlphaFoldDB" id="A0A8J5IXP4"/>
<sequence>MPCSDDTRAWSEAVLQPQAWVREWLSSRVPPTAPPVHNSAVPAVPRATARVSIAVHSATGVPIP</sequence>
<reference evidence="1" key="1">
    <citation type="submission" date="2021-01" db="EMBL/GenBank/DDBJ databases">
        <title>Phytophthora aleatoria, a newly-described species from Pinus radiata is distinct from Phytophthora cactorum isolates based on comparative genomics.</title>
        <authorList>
            <person name="Mcdougal R."/>
            <person name="Panda P."/>
            <person name="Williams N."/>
            <person name="Studholme D.J."/>
        </authorList>
    </citation>
    <scope>NUCLEOTIDE SEQUENCE</scope>
    <source>
        <strain evidence="1">NZFS 4037</strain>
    </source>
</reference>
<name>A0A8J5IXP4_9STRA</name>
<keyword evidence="2" id="KW-1185">Reference proteome</keyword>
<organism evidence="1 2">
    <name type="scientific">Phytophthora aleatoria</name>
    <dbReference type="NCBI Taxonomy" id="2496075"/>
    <lineage>
        <taxon>Eukaryota</taxon>
        <taxon>Sar</taxon>
        <taxon>Stramenopiles</taxon>
        <taxon>Oomycota</taxon>
        <taxon>Peronosporomycetes</taxon>
        <taxon>Peronosporales</taxon>
        <taxon>Peronosporaceae</taxon>
        <taxon>Phytophthora</taxon>
    </lineage>
</organism>
<evidence type="ECO:0000313" key="1">
    <source>
        <dbReference type="EMBL" id="KAG6976359.1"/>
    </source>
</evidence>
<evidence type="ECO:0000313" key="2">
    <source>
        <dbReference type="Proteomes" id="UP000709295"/>
    </source>
</evidence>
<accession>A0A8J5IXP4</accession>
<protein>
    <submittedName>
        <fullName evidence="1">Uncharacterized protein</fullName>
    </submittedName>
</protein>
<dbReference type="Proteomes" id="UP000709295">
    <property type="component" value="Unassembled WGS sequence"/>
</dbReference>